<dbReference type="InterPro" id="IPR000668">
    <property type="entry name" value="Peptidase_C1A_C"/>
</dbReference>
<dbReference type="GO" id="GO:0006508">
    <property type="term" value="P:proteolysis"/>
    <property type="evidence" value="ECO:0007669"/>
    <property type="project" value="InterPro"/>
</dbReference>
<dbReference type="InterPro" id="IPR013201">
    <property type="entry name" value="Prot_inhib_I29"/>
</dbReference>
<feature type="domain" description="Cathepsin propeptide inhibitor" evidence="5">
    <location>
        <begin position="104"/>
        <end position="158"/>
    </location>
</feature>
<dbReference type="PRINTS" id="PR00705">
    <property type="entry name" value="PAPAIN"/>
</dbReference>
<feature type="domain" description="Peptidase C1A papain C-terminal" evidence="4">
    <location>
        <begin position="191"/>
        <end position="377"/>
    </location>
</feature>
<dbReference type="Pfam" id="PF08246">
    <property type="entry name" value="Inhibitor_I29"/>
    <property type="match status" value="1"/>
</dbReference>
<dbReference type="SMART" id="SM00848">
    <property type="entry name" value="Inhibitor_I29"/>
    <property type="match status" value="1"/>
</dbReference>
<dbReference type="SUPFAM" id="SSF54001">
    <property type="entry name" value="Cysteine proteinases"/>
    <property type="match status" value="1"/>
</dbReference>
<evidence type="ECO:0000259" key="4">
    <source>
        <dbReference type="SMART" id="SM00645"/>
    </source>
</evidence>
<dbReference type="InterPro" id="IPR038765">
    <property type="entry name" value="Papain-like_cys_pep_sf"/>
</dbReference>
<dbReference type="PROSITE" id="PS00639">
    <property type="entry name" value="THIOL_PROTEASE_HIS"/>
    <property type="match status" value="1"/>
</dbReference>
<dbReference type="Proteomes" id="UP000574390">
    <property type="component" value="Unassembled WGS sequence"/>
</dbReference>
<protein>
    <submittedName>
        <fullName evidence="6">Uncharacterized protein</fullName>
    </submittedName>
</protein>
<gene>
    <name evidence="6" type="ORF">FOZ62_019032</name>
</gene>
<dbReference type="PANTHER" id="PTHR12411">
    <property type="entry name" value="CYSTEINE PROTEASE FAMILY C1-RELATED"/>
    <property type="match status" value="1"/>
</dbReference>
<evidence type="ECO:0000313" key="6">
    <source>
        <dbReference type="EMBL" id="KAF4746174.1"/>
    </source>
</evidence>
<organism evidence="6 7">
    <name type="scientific">Perkinsus olseni</name>
    <name type="common">Perkinsus atlanticus</name>
    <dbReference type="NCBI Taxonomy" id="32597"/>
    <lineage>
        <taxon>Eukaryota</taxon>
        <taxon>Sar</taxon>
        <taxon>Alveolata</taxon>
        <taxon>Perkinsozoa</taxon>
        <taxon>Perkinsea</taxon>
        <taxon>Perkinsida</taxon>
        <taxon>Perkinsidae</taxon>
        <taxon>Perkinsus</taxon>
    </lineage>
</organism>
<dbReference type="InterPro" id="IPR013128">
    <property type="entry name" value="Peptidase_C1A"/>
</dbReference>
<evidence type="ECO:0000313" key="7">
    <source>
        <dbReference type="Proteomes" id="UP000574390"/>
    </source>
</evidence>
<dbReference type="InterPro" id="IPR000169">
    <property type="entry name" value="Pept_cys_AS"/>
</dbReference>
<evidence type="ECO:0000256" key="3">
    <source>
        <dbReference type="ARBA" id="ARBA00023157"/>
    </source>
</evidence>
<dbReference type="GO" id="GO:0008234">
    <property type="term" value="F:cysteine-type peptidase activity"/>
    <property type="evidence" value="ECO:0007669"/>
    <property type="project" value="InterPro"/>
</dbReference>
<evidence type="ECO:0000256" key="1">
    <source>
        <dbReference type="ARBA" id="ARBA00008455"/>
    </source>
</evidence>
<dbReference type="SMART" id="SM00645">
    <property type="entry name" value="Pept_C1"/>
    <property type="match status" value="1"/>
</dbReference>
<dbReference type="CDD" id="cd02248">
    <property type="entry name" value="Peptidase_C1A"/>
    <property type="match status" value="1"/>
</dbReference>
<reference evidence="6 7" key="1">
    <citation type="submission" date="2020-04" db="EMBL/GenBank/DDBJ databases">
        <title>Perkinsus olseni comparative genomics.</title>
        <authorList>
            <person name="Bogema D.R."/>
        </authorList>
    </citation>
    <scope>NUCLEOTIDE SEQUENCE [LARGE SCALE GENOMIC DNA]</scope>
    <source>
        <strain evidence="6">ATCC PRA-205</strain>
    </source>
</reference>
<dbReference type="AlphaFoldDB" id="A0A7J6TLH6"/>
<proteinExistence type="inferred from homology"/>
<dbReference type="Gene3D" id="3.90.70.10">
    <property type="entry name" value="Cysteine proteinases"/>
    <property type="match status" value="1"/>
</dbReference>
<sequence>MGGIVHSPFFRTYYLSGSRFKREFVNFCKKLCIAVHHNSYANTINIAILDFMIWYNAQLYSVHDVSVIATSTAAFNANMWLCLSYLLLGVLAGGYTVAEVKEKFDAYKKRFGHDFGDDDDRRMAVFDTNLRYIESENAKGLSYTLKVGPFAHLTNAEFRETMFGKSPRFSSQRSRGTATNIEESSGSIEELPKSVNYVAKGWVTDVKDQMNCGSCWAFSATGALEGLHKNVSGELVSLSEEELIDCSQDYGNCGCLGGLMNESFRYVADHGLGAEKDYPYTSGFLPFPPGGLPPMLPCANNAKKDVIKSHSISYVNMKPNSKSSLLAAVARIGPVSVALDGMSEAFQHYGKGILDSGCSPAINHGVLAVGYDMDTDEP</sequence>
<comment type="caution">
    <text evidence="6">The sequence shown here is derived from an EMBL/GenBank/DDBJ whole genome shotgun (WGS) entry which is preliminary data.</text>
</comment>
<keyword evidence="2" id="KW-0865">Zymogen</keyword>
<evidence type="ECO:0000256" key="2">
    <source>
        <dbReference type="ARBA" id="ARBA00023145"/>
    </source>
</evidence>
<name>A0A7J6TLH6_PEROL</name>
<dbReference type="Pfam" id="PF00112">
    <property type="entry name" value="Peptidase_C1"/>
    <property type="match status" value="1"/>
</dbReference>
<dbReference type="PROSITE" id="PS00139">
    <property type="entry name" value="THIOL_PROTEASE_CYS"/>
    <property type="match status" value="1"/>
</dbReference>
<accession>A0A7J6TLH6</accession>
<dbReference type="InterPro" id="IPR039417">
    <property type="entry name" value="Peptidase_C1A_papain-like"/>
</dbReference>
<keyword evidence="3" id="KW-1015">Disulfide bond</keyword>
<comment type="similarity">
    <text evidence="1">Belongs to the peptidase C1 family.</text>
</comment>
<dbReference type="EMBL" id="JABANM010006284">
    <property type="protein sequence ID" value="KAF4746174.1"/>
    <property type="molecule type" value="Genomic_DNA"/>
</dbReference>
<dbReference type="InterPro" id="IPR025660">
    <property type="entry name" value="Pept_his_AS"/>
</dbReference>
<evidence type="ECO:0000259" key="5">
    <source>
        <dbReference type="SMART" id="SM00848"/>
    </source>
</evidence>